<sequence>MKAALLDIPFQQDPQSDLVINMGKGICEVTFQLWDLADQEIEGYTGKVSFDHGWACEYVGIETYPYSELKVRCSSEVFLWKITQSGWFHEKINQRKRAYPTWLDWDKREYHHYLIEGRNDYIQLIASSFSISSYPSST</sequence>
<keyword evidence="2" id="KW-1185">Reference proteome</keyword>
<dbReference type="RefSeq" id="WP_104714241.1">
    <property type="nucleotide sequence ID" value="NZ_PTRA01000002.1"/>
</dbReference>
<name>A0A2S7IJS0_9BACT</name>
<evidence type="ECO:0000313" key="1">
    <source>
        <dbReference type="EMBL" id="PQA56756.1"/>
    </source>
</evidence>
<accession>A0A2S7IJS0</accession>
<dbReference type="Proteomes" id="UP000239590">
    <property type="component" value="Unassembled WGS sequence"/>
</dbReference>
<dbReference type="OrthoDB" id="1494082at2"/>
<gene>
    <name evidence="1" type="ORF">C5O19_15555</name>
</gene>
<reference evidence="2" key="1">
    <citation type="submission" date="2018-02" db="EMBL/GenBank/DDBJ databases">
        <title>Genome sequencing of Solimonas sp. HR-BB.</title>
        <authorList>
            <person name="Lee Y."/>
            <person name="Jeon C.O."/>
        </authorList>
    </citation>
    <scope>NUCLEOTIDE SEQUENCE [LARGE SCALE GENOMIC DNA]</scope>
    <source>
        <strain evidence="2">HR-U</strain>
    </source>
</reference>
<dbReference type="AlphaFoldDB" id="A0A2S7IJS0"/>
<organism evidence="1 2">
    <name type="scientific">Siphonobacter curvatus</name>
    <dbReference type="NCBI Taxonomy" id="2094562"/>
    <lineage>
        <taxon>Bacteria</taxon>
        <taxon>Pseudomonadati</taxon>
        <taxon>Bacteroidota</taxon>
        <taxon>Cytophagia</taxon>
        <taxon>Cytophagales</taxon>
        <taxon>Cytophagaceae</taxon>
        <taxon>Siphonobacter</taxon>
    </lineage>
</organism>
<protein>
    <submittedName>
        <fullName evidence="1">Uncharacterized protein</fullName>
    </submittedName>
</protein>
<evidence type="ECO:0000313" key="2">
    <source>
        <dbReference type="Proteomes" id="UP000239590"/>
    </source>
</evidence>
<comment type="caution">
    <text evidence="1">The sequence shown here is derived from an EMBL/GenBank/DDBJ whole genome shotgun (WGS) entry which is preliminary data.</text>
</comment>
<proteinExistence type="predicted"/>
<dbReference type="EMBL" id="PTRA01000002">
    <property type="protein sequence ID" value="PQA56756.1"/>
    <property type="molecule type" value="Genomic_DNA"/>
</dbReference>